<comment type="caution">
    <text evidence="7">The sequence shown here is derived from an EMBL/GenBank/DDBJ whole genome shotgun (WGS) entry which is preliminary data.</text>
</comment>
<keyword evidence="3 6" id="KW-1133">Transmembrane helix</keyword>
<sequence>MSTLVSVTAESGPSLSVGTMGQSPACLHFTGRTVTCGRSKVKPAKLAAEDASPKYGNQVAKTQRARTKQNKQSTIAFIEQGGRREARDSARLDSTRLDSALRGAARRSGAGAAAPEAEACPREEKAGRTCRGPCELQLDDEQEVGEADEAGEEDQDTNREDNVPLAFGLVIAAGLSTSVGAAFVFCDGVVTRANRFVLAGSLGFSAGVMLYVSLVEIFVKAVDEFVACECLWEHENPLAPARIMTTIVFFLGLLFFLCLDAGIHHIQHLSSLRSAKGDKGDHVESSSTSTSTGIARPTNTWRSGSSPGRTEMASNDDAKDCPSPSPASGGTRENADSELVELAIMDATPPCLEGNPKQVDLELAERHKQMRAAAPPSVRFTSMDEDDSGDVSIEQAARIGLERFGASDEVMAENNPVSVCEHSTQQATEGDAQKRNAESLRRRRRELEELAREHCSHGHGQGQNHGHGHGDRAVAQDEHDEEKLRSMGLMTAIAIGLHNFPEGLATFVATLADPTVGVGLAVAIAVHNIPEGLCVSVPIYYSTGNRVRGFLLATISGFAEIVGAFLGWVALASTFSSEAYASLFALVSGMMVAIVMKELIPTAHRYDPQDRITTVTIFMGMAIMAHGTMTTEERDAGDMYAMGGAEGGAANDYGGYSYQAPNPFANLGAVNPSTLSPMFGAGAQGGVGTGAYKPEYLHYEPKAWHERMCYNSGIAYLGGIGVGGAYGVVNGLMTAPSSKFKIRVNSILNKSGRYGSRFGNALGAVAMMYSCIEAATETMHIEDYVGGDEIVNPVLAATLTGLLYKCTQGPKTMALAGIIGGTAVAGLTTARSFMRGSGRSLLY</sequence>
<feature type="region of interest" description="Disordered" evidence="5">
    <location>
        <begin position="275"/>
        <end position="334"/>
    </location>
</feature>
<proteinExistence type="predicted"/>
<feature type="transmembrane region" description="Helical" evidence="6">
    <location>
        <begin position="239"/>
        <end position="263"/>
    </location>
</feature>
<accession>A0A2R5GAN7</accession>
<dbReference type="PANTHER" id="PTHR11040:SF205">
    <property type="entry name" value="ZINC TRANSPORTER ZUPT"/>
    <property type="match status" value="1"/>
</dbReference>
<evidence type="ECO:0000256" key="2">
    <source>
        <dbReference type="ARBA" id="ARBA00022692"/>
    </source>
</evidence>
<dbReference type="InParanoid" id="A0A2R5GAN7"/>
<keyword evidence="8" id="KW-1185">Reference proteome</keyword>
<feature type="compositionally biased region" description="Basic and acidic residues" evidence="5">
    <location>
        <begin position="81"/>
        <end position="96"/>
    </location>
</feature>
<feature type="compositionally biased region" description="Low complexity" evidence="5">
    <location>
        <begin position="100"/>
        <end position="118"/>
    </location>
</feature>
<evidence type="ECO:0000313" key="8">
    <source>
        <dbReference type="Proteomes" id="UP000241890"/>
    </source>
</evidence>
<feature type="transmembrane region" description="Helical" evidence="6">
    <location>
        <begin position="165"/>
        <end position="185"/>
    </location>
</feature>
<evidence type="ECO:0000256" key="1">
    <source>
        <dbReference type="ARBA" id="ARBA00004141"/>
    </source>
</evidence>
<evidence type="ECO:0000256" key="6">
    <source>
        <dbReference type="SAM" id="Phobius"/>
    </source>
</evidence>
<feature type="compositionally biased region" description="Basic and acidic residues" evidence="5">
    <location>
        <begin position="468"/>
        <end position="481"/>
    </location>
</feature>
<feature type="compositionally biased region" description="Basic and acidic residues" evidence="5">
    <location>
        <begin position="275"/>
        <end position="284"/>
    </location>
</feature>
<dbReference type="EMBL" id="BEYU01000011">
    <property type="protein sequence ID" value="GBG25151.1"/>
    <property type="molecule type" value="Genomic_DNA"/>
</dbReference>
<dbReference type="AlphaFoldDB" id="A0A2R5GAN7"/>
<protein>
    <submittedName>
        <fullName evidence="7">Mitochondrial import inner membrane translocase subunit Tim23</fullName>
    </submittedName>
</protein>
<feature type="region of interest" description="Disordered" evidence="5">
    <location>
        <begin position="1"/>
        <end position="20"/>
    </location>
</feature>
<dbReference type="InterPro" id="IPR003689">
    <property type="entry name" value="ZIP"/>
</dbReference>
<feature type="transmembrane region" description="Helical" evidence="6">
    <location>
        <begin position="197"/>
        <end position="219"/>
    </location>
</feature>
<dbReference type="GO" id="GO:0005385">
    <property type="term" value="F:zinc ion transmembrane transporter activity"/>
    <property type="evidence" value="ECO:0007669"/>
    <property type="project" value="TreeGrafter"/>
</dbReference>
<feature type="region of interest" description="Disordered" evidence="5">
    <location>
        <begin position="47"/>
        <end position="125"/>
    </location>
</feature>
<gene>
    <name evidence="7" type="ORF">FCC1311_013682</name>
</gene>
<dbReference type="PANTHER" id="PTHR11040">
    <property type="entry name" value="ZINC/IRON TRANSPORTER"/>
    <property type="match status" value="1"/>
</dbReference>
<dbReference type="Proteomes" id="UP000241890">
    <property type="component" value="Unassembled WGS sequence"/>
</dbReference>
<name>A0A2R5GAN7_9STRA</name>
<feature type="compositionally biased region" description="Polar residues" evidence="5">
    <location>
        <begin position="285"/>
        <end position="308"/>
    </location>
</feature>
<organism evidence="7 8">
    <name type="scientific">Hondaea fermentalgiana</name>
    <dbReference type="NCBI Taxonomy" id="2315210"/>
    <lineage>
        <taxon>Eukaryota</taxon>
        <taxon>Sar</taxon>
        <taxon>Stramenopiles</taxon>
        <taxon>Bigyra</taxon>
        <taxon>Labyrinthulomycetes</taxon>
        <taxon>Thraustochytrida</taxon>
        <taxon>Thraustochytriidae</taxon>
        <taxon>Hondaea</taxon>
    </lineage>
</organism>
<feature type="region of interest" description="Disordered" evidence="5">
    <location>
        <begin position="453"/>
        <end position="481"/>
    </location>
</feature>
<feature type="transmembrane region" description="Helical" evidence="6">
    <location>
        <begin position="714"/>
        <end position="733"/>
    </location>
</feature>
<feature type="transmembrane region" description="Helical" evidence="6">
    <location>
        <begin position="579"/>
        <end position="600"/>
    </location>
</feature>
<keyword evidence="4 6" id="KW-0472">Membrane</keyword>
<keyword evidence="2 6" id="KW-0812">Transmembrane</keyword>
<dbReference type="Pfam" id="PF02466">
    <property type="entry name" value="Tim17"/>
    <property type="match status" value="1"/>
</dbReference>
<evidence type="ECO:0000256" key="4">
    <source>
        <dbReference type="ARBA" id="ARBA00023136"/>
    </source>
</evidence>
<dbReference type="Pfam" id="PF02535">
    <property type="entry name" value="Zip"/>
    <property type="match status" value="1"/>
</dbReference>
<evidence type="ECO:0000256" key="5">
    <source>
        <dbReference type="SAM" id="MobiDB-lite"/>
    </source>
</evidence>
<feature type="transmembrane region" description="Helical" evidence="6">
    <location>
        <begin position="550"/>
        <end position="573"/>
    </location>
</feature>
<reference evidence="7 8" key="1">
    <citation type="submission" date="2017-12" db="EMBL/GenBank/DDBJ databases">
        <title>Sequencing, de novo assembly and annotation of complete genome of a new Thraustochytrid species, strain FCC1311.</title>
        <authorList>
            <person name="Sedici K."/>
            <person name="Godart F."/>
            <person name="Aiese Cigliano R."/>
            <person name="Sanseverino W."/>
            <person name="Barakat M."/>
            <person name="Ortet P."/>
            <person name="Marechal E."/>
            <person name="Cagnac O."/>
            <person name="Amato A."/>
        </authorList>
    </citation>
    <scope>NUCLEOTIDE SEQUENCE [LARGE SCALE GENOMIC DNA]</scope>
</reference>
<evidence type="ECO:0000256" key="3">
    <source>
        <dbReference type="ARBA" id="ARBA00022989"/>
    </source>
</evidence>
<dbReference type="GO" id="GO:0016020">
    <property type="term" value="C:membrane"/>
    <property type="evidence" value="ECO:0007669"/>
    <property type="project" value="UniProtKB-SubCell"/>
</dbReference>
<comment type="subcellular location">
    <subcellularLocation>
        <location evidence="1">Membrane</location>
        <topology evidence="1">Multi-pass membrane protein</topology>
    </subcellularLocation>
</comment>
<evidence type="ECO:0000313" key="7">
    <source>
        <dbReference type="EMBL" id="GBG25151.1"/>
    </source>
</evidence>
<dbReference type="OrthoDB" id="262547at2759"/>